<name>A0A7X3K307_9HYPH</name>
<comment type="caution">
    <text evidence="3">The sequence shown here is derived from an EMBL/GenBank/DDBJ whole genome shotgun (WGS) entry which is preliminary data.</text>
</comment>
<dbReference type="InterPro" id="IPR011250">
    <property type="entry name" value="OMP/PagP_B-barrel"/>
</dbReference>
<reference evidence="3 4" key="1">
    <citation type="submission" date="2019-12" db="EMBL/GenBank/DDBJ databases">
        <title>Devosia maris sp. nov., isolated from the deep seawater.</title>
        <authorList>
            <person name="Liu Y."/>
        </authorList>
    </citation>
    <scope>NUCLEOTIDE SEQUENCE [LARGE SCALE GENOMIC DNA]</scope>
    <source>
        <strain evidence="3 4">L53-10-65</strain>
    </source>
</reference>
<protein>
    <submittedName>
        <fullName evidence="3">Outer membrane beta-barrel protein</fullName>
    </submittedName>
</protein>
<dbReference type="Pfam" id="PF13505">
    <property type="entry name" value="OMP_b-brl"/>
    <property type="match status" value="1"/>
</dbReference>
<dbReference type="Proteomes" id="UP000438106">
    <property type="component" value="Unassembled WGS sequence"/>
</dbReference>
<dbReference type="EMBL" id="WQRF01000001">
    <property type="protein sequence ID" value="MVS98059.1"/>
    <property type="molecule type" value="Genomic_DNA"/>
</dbReference>
<dbReference type="SUPFAM" id="SSF56925">
    <property type="entry name" value="OMPA-like"/>
    <property type="match status" value="1"/>
</dbReference>
<evidence type="ECO:0000313" key="3">
    <source>
        <dbReference type="EMBL" id="MVS98059.1"/>
    </source>
</evidence>
<accession>A0A7X3K307</accession>
<organism evidence="3 4">
    <name type="scientific">Devosia marina</name>
    <dbReference type="NCBI Taxonomy" id="2683198"/>
    <lineage>
        <taxon>Bacteria</taxon>
        <taxon>Pseudomonadati</taxon>
        <taxon>Pseudomonadota</taxon>
        <taxon>Alphaproteobacteria</taxon>
        <taxon>Hyphomicrobiales</taxon>
        <taxon>Devosiaceae</taxon>
        <taxon>Devosia</taxon>
    </lineage>
</organism>
<feature type="domain" description="Outer membrane protein beta-barrel" evidence="2">
    <location>
        <begin position="89"/>
        <end position="270"/>
    </location>
</feature>
<keyword evidence="4" id="KW-1185">Reference proteome</keyword>
<sequence>MAARRSLPQLPARIARARDGTWQLYQIEPIPVCSCNTCPEMVIKSYPRYQIWWRALLSATRPSGIYRSTTVNSMGVQDMFVRSLAIGVSAAALMVGGAQAADLIIPTTPEPIYAPAGFDWEGLYVGARLGGQFTGANAYAGSTASTTYGVIGAAVGVNFIPMDPVLLGVEVTGDYNWNNTATSTSEFFANLRAGAIVTDNALIYALGGVGFQNNGTATESVYQLGGGVEFAVNNVVTVRGEIVGQGDFSSVGADSFFESTKATVGVFYHF</sequence>
<evidence type="ECO:0000259" key="2">
    <source>
        <dbReference type="Pfam" id="PF13505"/>
    </source>
</evidence>
<dbReference type="InterPro" id="IPR027385">
    <property type="entry name" value="Beta-barrel_OMP"/>
</dbReference>
<evidence type="ECO:0000256" key="1">
    <source>
        <dbReference type="ARBA" id="ARBA00022729"/>
    </source>
</evidence>
<keyword evidence="1" id="KW-0732">Signal</keyword>
<evidence type="ECO:0000313" key="4">
    <source>
        <dbReference type="Proteomes" id="UP000438106"/>
    </source>
</evidence>
<proteinExistence type="predicted"/>
<dbReference type="AlphaFoldDB" id="A0A7X3K307"/>
<gene>
    <name evidence="3" type="ORF">GO014_03360</name>
</gene>